<dbReference type="PANTHER" id="PTHR43484:SF1">
    <property type="entry name" value="FLAGELLAR MOTOR SWITCH PROTEIN FLIN"/>
    <property type="match status" value="1"/>
</dbReference>
<keyword evidence="10" id="KW-0966">Cell projection</keyword>
<dbReference type="GO" id="GO:0005886">
    <property type="term" value="C:plasma membrane"/>
    <property type="evidence" value="ECO:0007669"/>
    <property type="project" value="UniProtKB-SubCell"/>
</dbReference>
<comment type="subcellular location">
    <subcellularLocation>
        <location evidence="7">Cell membrane</location>
        <topology evidence="7">Peripheral membrane protein</topology>
        <orientation evidence="7">Cytoplasmic side</orientation>
    </subcellularLocation>
    <subcellularLocation>
        <location evidence="7">Bacterial flagellum basal body</location>
    </subcellularLocation>
</comment>
<dbReference type="Proteomes" id="UP000256763">
    <property type="component" value="Unassembled WGS sequence"/>
</dbReference>
<organism evidence="10 11">
    <name type="scientific">Alkalilimnicola ehrlichii</name>
    <dbReference type="NCBI Taxonomy" id="351052"/>
    <lineage>
        <taxon>Bacteria</taxon>
        <taxon>Pseudomonadati</taxon>
        <taxon>Pseudomonadota</taxon>
        <taxon>Gammaproteobacteria</taxon>
        <taxon>Chromatiales</taxon>
        <taxon>Ectothiorhodospiraceae</taxon>
        <taxon>Alkalilimnicola</taxon>
    </lineage>
</organism>
<feature type="region of interest" description="Disordered" evidence="8">
    <location>
        <begin position="1"/>
        <end position="40"/>
    </location>
</feature>
<feature type="compositionally biased region" description="Acidic residues" evidence="8">
    <location>
        <begin position="1"/>
        <end position="14"/>
    </location>
</feature>
<dbReference type="InterPro" id="IPR001172">
    <property type="entry name" value="FliN_T3SS_HrcQb"/>
</dbReference>
<dbReference type="InterPro" id="IPR001543">
    <property type="entry name" value="FliN-like_C"/>
</dbReference>
<evidence type="ECO:0000256" key="7">
    <source>
        <dbReference type="RuleBase" id="RU362074"/>
    </source>
</evidence>
<gene>
    <name evidence="10" type="ORF">CAL65_05605</name>
</gene>
<dbReference type="NCBIfam" id="TIGR02480">
    <property type="entry name" value="fliN"/>
    <property type="match status" value="1"/>
</dbReference>
<dbReference type="AlphaFoldDB" id="A0A3E0X1Z1"/>
<reference evidence="11" key="1">
    <citation type="submission" date="2017-05" db="EMBL/GenBank/DDBJ databases">
        <authorList>
            <person name="Sharma S."/>
            <person name="Sidhu C."/>
            <person name="Pinnaka A.K."/>
        </authorList>
    </citation>
    <scope>NUCLEOTIDE SEQUENCE [LARGE SCALE GENOMIC DNA]</scope>
    <source>
        <strain evidence="11">AK93</strain>
    </source>
</reference>
<dbReference type="PANTHER" id="PTHR43484">
    <property type="match status" value="1"/>
</dbReference>
<sequence length="128" mass="13700">MKGDVSDNELDDLINEGGLDLDTQEEVTTAAPEEKQEEVPAAKPDMFNLFGKIPVRVTLEVASAEITLQELMEVDNSSVIALDKLAGEPLDVKVNGALFAKAEVVVMNGNYGLRVVELCGANLADLNV</sequence>
<keyword evidence="10" id="KW-0282">Flagellum</keyword>
<comment type="function">
    <text evidence="7">FliN is one of three proteins (FliG, FliN, FliM) that form the rotor-mounted switch complex (C ring), located at the base of the basal body. This complex interacts with the CheY and CheZ chemotaxis proteins, in addition to contacting components of the motor that determine the direction of flagellar rotation.</text>
</comment>
<evidence type="ECO:0000256" key="4">
    <source>
        <dbReference type="ARBA" id="ARBA00022500"/>
    </source>
</evidence>
<dbReference type="Pfam" id="PF01052">
    <property type="entry name" value="FliMN_C"/>
    <property type="match status" value="1"/>
</dbReference>
<evidence type="ECO:0000313" key="10">
    <source>
        <dbReference type="EMBL" id="RFA38301.1"/>
    </source>
</evidence>
<evidence type="ECO:0000256" key="2">
    <source>
        <dbReference type="ARBA" id="ARBA00021897"/>
    </source>
</evidence>
<dbReference type="GO" id="GO:0071973">
    <property type="term" value="P:bacterial-type flagellum-dependent cell motility"/>
    <property type="evidence" value="ECO:0007669"/>
    <property type="project" value="UniProtKB-UniRule"/>
</dbReference>
<keyword evidence="11" id="KW-1185">Reference proteome</keyword>
<comment type="caution">
    <text evidence="10">The sequence shown here is derived from an EMBL/GenBank/DDBJ whole genome shotgun (WGS) entry which is preliminary data.</text>
</comment>
<dbReference type="RefSeq" id="WP_116301159.1">
    <property type="nucleotide sequence ID" value="NZ_NFZV01000003.1"/>
</dbReference>
<feature type="domain" description="Flagellar motor switch protein FliN-like C-terminal" evidence="9">
    <location>
        <begin position="51"/>
        <end position="118"/>
    </location>
</feature>
<evidence type="ECO:0000256" key="6">
    <source>
        <dbReference type="ARBA" id="ARBA00023136"/>
    </source>
</evidence>
<comment type="similarity">
    <text evidence="1 7">Belongs to the FliN/MopA/SpaO family.</text>
</comment>
<evidence type="ECO:0000256" key="1">
    <source>
        <dbReference type="ARBA" id="ARBA00009226"/>
    </source>
</evidence>
<protein>
    <recommendedName>
        <fullName evidence="2 7">Flagellar motor switch protein FliN</fullName>
    </recommendedName>
</protein>
<dbReference type="InterPro" id="IPR051469">
    <property type="entry name" value="FliN/MopA/SpaO"/>
</dbReference>
<dbReference type="GO" id="GO:0006935">
    <property type="term" value="P:chemotaxis"/>
    <property type="evidence" value="ECO:0007669"/>
    <property type="project" value="UniProtKB-KW"/>
</dbReference>
<evidence type="ECO:0000256" key="5">
    <source>
        <dbReference type="ARBA" id="ARBA00022779"/>
    </source>
</evidence>
<proteinExistence type="inferred from homology"/>
<keyword evidence="5 7" id="KW-0283">Flagellar rotation</keyword>
<dbReference type="OrthoDB" id="9773459at2"/>
<keyword evidence="7" id="KW-0975">Bacterial flagellum</keyword>
<dbReference type="GO" id="GO:0003774">
    <property type="term" value="F:cytoskeletal motor activity"/>
    <property type="evidence" value="ECO:0007669"/>
    <property type="project" value="UniProtKB-UniRule"/>
</dbReference>
<dbReference type="SUPFAM" id="SSF101801">
    <property type="entry name" value="Surface presentation of antigens (SPOA)"/>
    <property type="match status" value="1"/>
</dbReference>
<name>A0A3E0X1Z1_9GAMM</name>
<keyword evidence="6 7" id="KW-0472">Membrane</keyword>
<evidence type="ECO:0000256" key="8">
    <source>
        <dbReference type="SAM" id="MobiDB-lite"/>
    </source>
</evidence>
<keyword evidence="10" id="KW-0969">Cilium</keyword>
<accession>A0A3E0X1Z1</accession>
<evidence type="ECO:0000259" key="9">
    <source>
        <dbReference type="Pfam" id="PF01052"/>
    </source>
</evidence>
<keyword evidence="4 7" id="KW-0145">Chemotaxis</keyword>
<dbReference type="EMBL" id="NFZW01000004">
    <property type="protein sequence ID" value="RFA38301.1"/>
    <property type="molecule type" value="Genomic_DNA"/>
</dbReference>
<dbReference type="GO" id="GO:0009425">
    <property type="term" value="C:bacterial-type flagellum basal body"/>
    <property type="evidence" value="ECO:0007669"/>
    <property type="project" value="UniProtKB-SubCell"/>
</dbReference>
<keyword evidence="3 7" id="KW-1003">Cell membrane</keyword>
<evidence type="ECO:0000256" key="3">
    <source>
        <dbReference type="ARBA" id="ARBA00022475"/>
    </source>
</evidence>
<dbReference type="Gene3D" id="2.30.330.10">
    <property type="entry name" value="SpoA-like"/>
    <property type="match status" value="1"/>
</dbReference>
<evidence type="ECO:0000313" key="11">
    <source>
        <dbReference type="Proteomes" id="UP000256763"/>
    </source>
</evidence>
<dbReference type="PRINTS" id="PR00956">
    <property type="entry name" value="FLGMOTORFLIN"/>
</dbReference>
<dbReference type="InterPro" id="IPR036429">
    <property type="entry name" value="SpoA-like_sf"/>
</dbReference>
<dbReference type="InterPro" id="IPR012826">
    <property type="entry name" value="FliN"/>
</dbReference>